<protein>
    <submittedName>
        <fullName evidence="1">DUF2855 family protein</fullName>
    </submittedName>
</protein>
<dbReference type="InterPro" id="IPR021276">
    <property type="entry name" value="DUF2855"/>
</dbReference>
<sequence length="369" mass="41285">MTTGLEFRVDRENFDRTDIAEVALPEADELEPGQALLRVDRFALTANNISYAATGVALRYWEFFPTAPGMGVIPVWGFAEVAASRCEGLDVGERLYGYWPMATHLVVTPGHLSRGSFVDVTPHRQSLPVIYNQYLRCAADPLYRQDTEALQMLLRPLFTTSFLLDDFLSDNNFFAADTVLLTSASSKTALGMAYLLHRHRAGRERDYRIIGLTSEGNRGFVESLGCYDQVLCYPELEQLDAQAPTVVVDFAGNAELLSRIHRHVDTQLRYSCLVGASHWDKMGATGALPGPEPIMFFAPTQAEKRISEWGAPRFQQNLAQEWQAFTDFVSQWMQVETNLGPTQTDRVYHQVLAGRLQPESGHIVSLSEA</sequence>
<dbReference type="Proteomes" id="UP000323708">
    <property type="component" value="Unassembled WGS sequence"/>
</dbReference>
<evidence type="ECO:0000313" key="1">
    <source>
        <dbReference type="EMBL" id="KAA1188431.1"/>
    </source>
</evidence>
<keyword evidence="2" id="KW-1185">Reference proteome</keyword>
<dbReference type="InterPro" id="IPR011032">
    <property type="entry name" value="GroES-like_sf"/>
</dbReference>
<evidence type="ECO:0000313" key="2">
    <source>
        <dbReference type="Proteomes" id="UP000323708"/>
    </source>
</evidence>
<dbReference type="EMBL" id="VTUX01000010">
    <property type="protein sequence ID" value="KAA1188431.1"/>
    <property type="molecule type" value="Genomic_DNA"/>
</dbReference>
<comment type="caution">
    <text evidence="1">The sequence shown here is derived from an EMBL/GenBank/DDBJ whole genome shotgun (WGS) entry which is preliminary data.</text>
</comment>
<gene>
    <name evidence="1" type="ORF">F0M18_18215</name>
</gene>
<dbReference type="SUPFAM" id="SSF50129">
    <property type="entry name" value="GroES-like"/>
    <property type="match status" value="1"/>
</dbReference>
<accession>A0A5B0WQH3</accession>
<name>A0A5B0WQH3_9GAMM</name>
<dbReference type="RefSeq" id="WP_149612896.1">
    <property type="nucleotide sequence ID" value="NZ_VTUX01000010.1"/>
</dbReference>
<proteinExistence type="predicted"/>
<reference evidence="1 2" key="1">
    <citation type="submission" date="2019-09" db="EMBL/GenBank/DDBJ databases">
        <authorList>
            <person name="Chen X.-Y."/>
        </authorList>
    </citation>
    <scope>NUCLEOTIDE SEQUENCE [LARGE SCALE GENOMIC DNA]</scope>
    <source>
        <strain evidence="1 2">NY5</strain>
    </source>
</reference>
<organism evidence="1 2">
    <name type="scientific">Pseudohalioglobus sediminis</name>
    <dbReference type="NCBI Taxonomy" id="2606449"/>
    <lineage>
        <taxon>Bacteria</taxon>
        <taxon>Pseudomonadati</taxon>
        <taxon>Pseudomonadota</taxon>
        <taxon>Gammaproteobacteria</taxon>
        <taxon>Cellvibrionales</taxon>
        <taxon>Halieaceae</taxon>
        <taxon>Pseudohalioglobus</taxon>
    </lineage>
</organism>
<dbReference type="AlphaFoldDB" id="A0A5B0WQH3"/>
<dbReference type="Pfam" id="PF11017">
    <property type="entry name" value="DUF2855"/>
    <property type="match status" value="1"/>
</dbReference>